<evidence type="ECO:0000313" key="3">
    <source>
        <dbReference type="Proteomes" id="UP000503820"/>
    </source>
</evidence>
<dbReference type="AlphaFoldDB" id="A0A7J0BRQ4"/>
<reference evidence="2 3" key="1">
    <citation type="submission" date="2020-05" db="EMBL/GenBank/DDBJ databases">
        <title>Draft genome sequence of Desulfovibrio psychrotolerans JS1T.</title>
        <authorList>
            <person name="Ueno A."/>
            <person name="Tamazawa S."/>
            <person name="Tamamura S."/>
            <person name="Murakami T."/>
            <person name="Kiyama T."/>
            <person name="Inomata H."/>
            <person name="Amano Y."/>
            <person name="Miyakawa K."/>
            <person name="Tamaki H."/>
            <person name="Naganuma T."/>
            <person name="Kaneko K."/>
        </authorList>
    </citation>
    <scope>NUCLEOTIDE SEQUENCE [LARGE SCALE GENOMIC DNA]</scope>
    <source>
        <strain evidence="2 3">JS1</strain>
    </source>
</reference>
<keyword evidence="3" id="KW-1185">Reference proteome</keyword>
<gene>
    <name evidence="2" type="ORF">DSM19430T_10800</name>
</gene>
<sequence>MPVSKDARLALFFILLTLLLHWIPTGYEKRHAGDAIRCQGEILEADDSRVRTYGIVSAGIQRLSIRIADGPFAGAVVEAHNEMLGKMDLDKRFVVGDRALVVLSLENGAISHAIAQDYYRLHVEGLLMGLFALLLLSFAGWTGLKALLSFVFSGYVIWKLLVPALLSGHDPILVGLLVVTLLTGAIIFLVGGLSRRAMAAFLGAQLGIITTCLLSLAFAGPFRLSGAVIPFSETLLYSGHAHLNLTRIFLAAIFIACSGAVMDLAMDVATCLEEVVKADPGIGFPQALASGLRVGRVVVGTMTTTLLLAYSGGYITLLMLFMAQNIPMISILNMNLVAAEVMTTLIGSIGLVLVAPFTALTGALLFVGRRKNNTAQ</sequence>
<dbReference type="InterPro" id="IPR012507">
    <property type="entry name" value="YibE_F"/>
</dbReference>
<dbReference type="PANTHER" id="PTHR41771">
    <property type="entry name" value="MEMBRANE PROTEIN-RELATED"/>
    <property type="match status" value="1"/>
</dbReference>
<evidence type="ECO:0000256" key="1">
    <source>
        <dbReference type="SAM" id="Phobius"/>
    </source>
</evidence>
<dbReference type="PANTHER" id="PTHR41771:SF1">
    <property type="entry name" value="MEMBRANE PROTEIN"/>
    <property type="match status" value="1"/>
</dbReference>
<feature type="transmembrane region" description="Helical" evidence="1">
    <location>
        <begin position="200"/>
        <end position="222"/>
    </location>
</feature>
<organism evidence="2 3">
    <name type="scientific">Desulfovibrio psychrotolerans</name>
    <dbReference type="NCBI Taxonomy" id="415242"/>
    <lineage>
        <taxon>Bacteria</taxon>
        <taxon>Pseudomonadati</taxon>
        <taxon>Thermodesulfobacteriota</taxon>
        <taxon>Desulfovibrionia</taxon>
        <taxon>Desulfovibrionales</taxon>
        <taxon>Desulfovibrionaceae</taxon>
        <taxon>Desulfovibrio</taxon>
    </lineage>
</organism>
<evidence type="ECO:0000313" key="2">
    <source>
        <dbReference type="EMBL" id="GFM36396.1"/>
    </source>
</evidence>
<keyword evidence="1" id="KW-0472">Membrane</keyword>
<keyword evidence="1" id="KW-0812">Transmembrane</keyword>
<dbReference type="RefSeq" id="WP_174409069.1">
    <property type="nucleotide sequence ID" value="NZ_BLVP01000005.1"/>
</dbReference>
<feature type="transmembrane region" description="Helical" evidence="1">
    <location>
        <begin position="172"/>
        <end position="193"/>
    </location>
</feature>
<feature type="transmembrane region" description="Helical" evidence="1">
    <location>
        <begin position="297"/>
        <end position="321"/>
    </location>
</feature>
<dbReference type="Proteomes" id="UP000503820">
    <property type="component" value="Unassembled WGS sequence"/>
</dbReference>
<protein>
    <submittedName>
        <fullName evidence="2">Membrane protein</fullName>
    </submittedName>
</protein>
<name>A0A7J0BRQ4_9BACT</name>
<proteinExistence type="predicted"/>
<accession>A0A7J0BRQ4</accession>
<dbReference type="EMBL" id="BLVP01000005">
    <property type="protein sequence ID" value="GFM36396.1"/>
    <property type="molecule type" value="Genomic_DNA"/>
</dbReference>
<feature type="transmembrane region" description="Helical" evidence="1">
    <location>
        <begin position="341"/>
        <end position="367"/>
    </location>
</feature>
<dbReference type="Pfam" id="PF07907">
    <property type="entry name" value="YibE_F"/>
    <property type="match status" value="1"/>
</dbReference>
<comment type="caution">
    <text evidence="2">The sequence shown here is derived from an EMBL/GenBank/DDBJ whole genome shotgun (WGS) entry which is preliminary data.</text>
</comment>
<feature type="transmembrane region" description="Helical" evidence="1">
    <location>
        <begin position="242"/>
        <end position="262"/>
    </location>
</feature>
<keyword evidence="1" id="KW-1133">Transmembrane helix</keyword>